<accession>A0A193LF54</accession>
<gene>
    <name evidence="9" type="ORF">BA177_08035</name>
</gene>
<dbReference type="KEGG" id="woc:BA177_08035"/>
<evidence type="ECO:0000313" key="10">
    <source>
        <dbReference type="Proteomes" id="UP000092695"/>
    </source>
</evidence>
<evidence type="ECO:0000256" key="4">
    <source>
        <dbReference type="ARBA" id="ARBA00022692"/>
    </source>
</evidence>
<dbReference type="EMBL" id="CP016268">
    <property type="protein sequence ID" value="ANO51160.1"/>
    <property type="molecule type" value="Genomic_DNA"/>
</dbReference>
<evidence type="ECO:0000256" key="6">
    <source>
        <dbReference type="ARBA" id="ARBA00023136"/>
    </source>
</evidence>
<evidence type="ECO:0000313" key="9">
    <source>
        <dbReference type="EMBL" id="ANO51160.1"/>
    </source>
</evidence>
<keyword evidence="7" id="KW-0479">Metal-binding</keyword>
<feature type="transmembrane region" description="Helical" evidence="8">
    <location>
        <begin position="21"/>
        <end position="39"/>
    </location>
</feature>
<evidence type="ECO:0000256" key="1">
    <source>
        <dbReference type="ARBA" id="ARBA00004651"/>
    </source>
</evidence>
<keyword evidence="3" id="KW-1003">Cell membrane</keyword>
<dbReference type="GO" id="GO:0046872">
    <property type="term" value="F:metal ion binding"/>
    <property type="evidence" value="ECO:0007669"/>
    <property type="project" value="UniProtKB-KW"/>
</dbReference>
<evidence type="ECO:0000256" key="5">
    <source>
        <dbReference type="ARBA" id="ARBA00022989"/>
    </source>
</evidence>
<feature type="binding site" evidence="7">
    <location>
        <position position="190"/>
    </location>
    <ligand>
        <name>Zn(2+)</name>
        <dbReference type="ChEBI" id="CHEBI:29105"/>
    </ligand>
</feature>
<dbReference type="Pfam" id="PF03006">
    <property type="entry name" value="HlyIII"/>
    <property type="match status" value="1"/>
</dbReference>
<protein>
    <submittedName>
        <fullName evidence="9">Hemolysin D</fullName>
    </submittedName>
</protein>
<evidence type="ECO:0000256" key="7">
    <source>
        <dbReference type="PIRSR" id="PIRSR604254-1"/>
    </source>
</evidence>
<dbReference type="OrthoDB" id="9813689at2"/>
<dbReference type="STRING" id="1548547.BA177_08035"/>
<keyword evidence="10" id="KW-1185">Reference proteome</keyword>
<feature type="transmembrane region" description="Helical" evidence="8">
    <location>
        <begin position="81"/>
        <end position="103"/>
    </location>
</feature>
<dbReference type="InterPro" id="IPR005744">
    <property type="entry name" value="Hy-lIII"/>
</dbReference>
<dbReference type="RefSeq" id="WP_068615209.1">
    <property type="nucleotide sequence ID" value="NZ_CP016268.1"/>
</dbReference>
<feature type="binding site" evidence="7">
    <location>
        <position position="194"/>
    </location>
    <ligand>
        <name>Zn(2+)</name>
        <dbReference type="ChEBI" id="CHEBI:29105"/>
    </ligand>
</feature>
<feature type="transmembrane region" description="Helical" evidence="8">
    <location>
        <begin position="195"/>
        <end position="213"/>
    </location>
</feature>
<feature type="transmembrane region" description="Helical" evidence="8">
    <location>
        <begin position="165"/>
        <end position="183"/>
    </location>
</feature>
<evidence type="ECO:0000256" key="8">
    <source>
        <dbReference type="SAM" id="Phobius"/>
    </source>
</evidence>
<keyword evidence="5 8" id="KW-1133">Transmembrane helix</keyword>
<sequence>MSISPARYTSFEELLHASSHGAGVLLSIAGLSWMLYLSIGMDDPWRIAASLVYGVSLIALFLASTLYHALHASKHTHVYKLIDHCAIYILIAGTYTPFLLVSMRDTTGWWLFAAIWTLATAGIIGKLWFRHRYPRLSLAGYLLMGWLVVLASPKIAGAIGAEGMTWLIAGGIAYTVGAAFYVARRMSYHHTIWHLFVLAGGACHFIAVVRYVLPAVQA</sequence>
<evidence type="ECO:0000256" key="3">
    <source>
        <dbReference type="ARBA" id="ARBA00022475"/>
    </source>
</evidence>
<feature type="transmembrane region" description="Helical" evidence="8">
    <location>
        <begin position="109"/>
        <end position="129"/>
    </location>
</feature>
<comment type="subcellular location">
    <subcellularLocation>
        <location evidence="1">Cell membrane</location>
        <topology evidence="1">Multi-pass membrane protein</topology>
    </subcellularLocation>
</comment>
<comment type="similarity">
    <text evidence="2">Belongs to the UPF0073 (Hly-III) family.</text>
</comment>
<proteinExistence type="inferred from homology"/>
<name>A0A193LF54_9GAMM</name>
<feature type="transmembrane region" description="Helical" evidence="8">
    <location>
        <begin position="45"/>
        <end position="69"/>
    </location>
</feature>
<dbReference type="GO" id="GO:0005886">
    <property type="term" value="C:plasma membrane"/>
    <property type="evidence" value="ECO:0007669"/>
    <property type="project" value="UniProtKB-SubCell"/>
</dbReference>
<keyword evidence="4 8" id="KW-0812">Transmembrane</keyword>
<dbReference type="AlphaFoldDB" id="A0A193LF54"/>
<evidence type="ECO:0000256" key="2">
    <source>
        <dbReference type="ARBA" id="ARBA00008488"/>
    </source>
</evidence>
<dbReference type="PANTHER" id="PTHR20855">
    <property type="entry name" value="ADIPOR/PROGESTIN RECEPTOR-RELATED"/>
    <property type="match status" value="1"/>
</dbReference>
<keyword evidence="7" id="KW-0862">Zinc</keyword>
<dbReference type="GO" id="GO:0140911">
    <property type="term" value="F:pore-forming activity"/>
    <property type="evidence" value="ECO:0007669"/>
    <property type="project" value="InterPro"/>
</dbReference>
<feature type="transmembrane region" description="Helical" evidence="8">
    <location>
        <begin position="141"/>
        <end position="159"/>
    </location>
</feature>
<dbReference type="Proteomes" id="UP000092695">
    <property type="component" value="Chromosome"/>
</dbReference>
<reference evidence="9 10" key="1">
    <citation type="submission" date="2016-06" db="EMBL/GenBank/DDBJ databases">
        <title>Complete genome sequence of a deep-branching marine Gamma Proteobacterium Woeseia oceani type strain XK5.</title>
        <authorList>
            <person name="Mu D."/>
            <person name="Du Z."/>
        </authorList>
    </citation>
    <scope>NUCLEOTIDE SEQUENCE [LARGE SCALE GENOMIC DNA]</scope>
    <source>
        <strain evidence="9 10">XK5</strain>
    </source>
</reference>
<dbReference type="NCBIfam" id="TIGR01065">
    <property type="entry name" value="hlyIII"/>
    <property type="match status" value="1"/>
</dbReference>
<feature type="binding site" evidence="7">
    <location>
        <position position="68"/>
    </location>
    <ligand>
        <name>Zn(2+)</name>
        <dbReference type="ChEBI" id="CHEBI:29105"/>
    </ligand>
</feature>
<organism evidence="9 10">
    <name type="scientific">Woeseia oceani</name>
    <dbReference type="NCBI Taxonomy" id="1548547"/>
    <lineage>
        <taxon>Bacteria</taxon>
        <taxon>Pseudomonadati</taxon>
        <taxon>Pseudomonadota</taxon>
        <taxon>Gammaproteobacteria</taxon>
        <taxon>Woeseiales</taxon>
        <taxon>Woeseiaceae</taxon>
        <taxon>Woeseia</taxon>
    </lineage>
</organism>
<dbReference type="PANTHER" id="PTHR20855:SF3">
    <property type="entry name" value="LD03007P"/>
    <property type="match status" value="1"/>
</dbReference>
<keyword evidence="6 8" id="KW-0472">Membrane</keyword>
<dbReference type="InterPro" id="IPR004254">
    <property type="entry name" value="AdipoR/HlyIII-related"/>
</dbReference>